<evidence type="ECO:0000313" key="9">
    <source>
        <dbReference type="EMBL" id="CAO79930.1"/>
    </source>
</evidence>
<dbReference type="GO" id="GO:0051539">
    <property type="term" value="F:4 iron, 4 sulfur cluster binding"/>
    <property type="evidence" value="ECO:0007669"/>
    <property type="project" value="UniProtKB-KW"/>
</dbReference>
<dbReference type="GO" id="GO:0046872">
    <property type="term" value="F:metal ion binding"/>
    <property type="evidence" value="ECO:0007669"/>
    <property type="project" value="UniProtKB-KW"/>
</dbReference>
<dbReference type="CDD" id="cd01335">
    <property type="entry name" value="Radical_SAM"/>
    <property type="match status" value="1"/>
</dbReference>
<keyword evidence="5" id="KW-0560">Oxidoreductase</keyword>
<dbReference type="KEGG" id="caci:CLOAM0012"/>
<dbReference type="SFLD" id="SFLDG01067">
    <property type="entry name" value="SPASM/twitch_domain_containing"/>
    <property type="match status" value="1"/>
</dbReference>
<dbReference type="HOGENOM" id="CLU_009273_1_2_0"/>
<sequence length="335" mass="39387">MPQKRPQTSKLLYLPWIIKHLSYYLKLNTHILKKGVPLKEILILKYPFWFKDAKNPPLLSVDITDACNLRCIYCNNPFFPYPRTMMNQDVFKALIERLKRHPVSRIRISGGEPTLHPQFDTMLKEMSYYCKYLSIITNGQWQNPEVNEKLLNCGLSFIELSMDAVGKDIYEKSRPGADYDLFFQNLKQLYKLRNQYKVDLIIRIRLMVRPSTMDKEKEDSRFLRQFCDCVLPQHILQHPETPSQEDVFIQNSILQNSLPVCTVPYRDLQIRPDGLVPLCPAKGCAINPEDRIFIGDIQKDEILDLWNAPLLKQMRDAHRNRKGEILKLCRNCHYS</sequence>
<dbReference type="CDD" id="cd21109">
    <property type="entry name" value="SPASM"/>
    <property type="match status" value="1"/>
</dbReference>
<evidence type="ECO:0000313" key="10">
    <source>
        <dbReference type="Proteomes" id="UP000002019"/>
    </source>
</evidence>
<evidence type="ECO:0000256" key="5">
    <source>
        <dbReference type="ARBA" id="ARBA00023002"/>
    </source>
</evidence>
<proteinExistence type="predicted"/>
<evidence type="ECO:0000256" key="6">
    <source>
        <dbReference type="ARBA" id="ARBA00023004"/>
    </source>
</evidence>
<dbReference type="SFLD" id="SFLDS00029">
    <property type="entry name" value="Radical_SAM"/>
    <property type="match status" value="1"/>
</dbReference>
<evidence type="ECO:0000256" key="3">
    <source>
        <dbReference type="ARBA" id="ARBA00022691"/>
    </source>
</evidence>
<dbReference type="RefSeq" id="WP_015423791.1">
    <property type="nucleotide sequence ID" value="NC_020449.1"/>
</dbReference>
<keyword evidence="2" id="KW-0004">4Fe-4S</keyword>
<dbReference type="InterPro" id="IPR050377">
    <property type="entry name" value="Radical_SAM_PqqE_MftC-like"/>
</dbReference>
<dbReference type="SFLD" id="SFLDG01387">
    <property type="entry name" value="BtrN-like_SPASM_domain_contain"/>
    <property type="match status" value="1"/>
</dbReference>
<keyword evidence="10" id="KW-1185">Reference proteome</keyword>
<dbReference type="InterPro" id="IPR000385">
    <property type="entry name" value="MoaA_NifB_PqqE_Fe-S-bd_CS"/>
</dbReference>
<name>B0VIE1_CLOAI</name>
<organism evidence="9 10">
    <name type="scientific">Cloacimonas acidaminovorans (strain Evry)</name>
    <dbReference type="NCBI Taxonomy" id="459349"/>
    <lineage>
        <taxon>Bacteria</taxon>
        <taxon>Pseudomonadati</taxon>
        <taxon>Candidatus Cloacimonadota</taxon>
        <taxon>Candidatus Cloacimonadia</taxon>
        <taxon>Candidatus Cloacimonadales</taxon>
        <taxon>Candidatus Cloacimonadaceae</taxon>
        <taxon>Candidatus Cloacimonas</taxon>
    </lineage>
</organism>
<comment type="cofactor">
    <cofactor evidence="1">
        <name>[4Fe-4S] cluster</name>
        <dbReference type="ChEBI" id="CHEBI:49883"/>
    </cofactor>
</comment>
<reference evidence="9 10" key="1">
    <citation type="journal article" date="2008" name="J. Bacteriol.">
        <title>'Candidatus Cloacamonas acidaminovorans': genome sequence reconstruction provides a first glimpse of a new bacterial division.</title>
        <authorList>
            <person name="Pelletier E."/>
            <person name="Kreimeyer A."/>
            <person name="Bocs S."/>
            <person name="Rouy Z."/>
            <person name="Gyapay G."/>
            <person name="Chouari R."/>
            <person name="Riviere D."/>
            <person name="Ganesan A."/>
            <person name="Daegelen P."/>
            <person name="Sghir A."/>
            <person name="Cohen G.N."/>
            <person name="Medigue C."/>
            <person name="Weissenbach J."/>
            <person name="Le Paslier D."/>
        </authorList>
    </citation>
    <scope>NUCLEOTIDE SEQUENCE [LARGE SCALE GENOMIC DNA]</scope>
    <source>
        <strain evidence="10">Evry</strain>
    </source>
</reference>
<evidence type="ECO:0000256" key="7">
    <source>
        <dbReference type="ARBA" id="ARBA00023014"/>
    </source>
</evidence>
<keyword evidence="3" id="KW-0949">S-adenosyl-L-methionine</keyword>
<evidence type="ECO:0000256" key="1">
    <source>
        <dbReference type="ARBA" id="ARBA00001966"/>
    </source>
</evidence>
<accession>B0VIE1</accession>
<gene>
    <name evidence="9" type="ordered locus">CLOAM0012</name>
</gene>
<dbReference type="InterPro" id="IPR058240">
    <property type="entry name" value="rSAM_sf"/>
</dbReference>
<dbReference type="InterPro" id="IPR007197">
    <property type="entry name" value="rSAM"/>
</dbReference>
<dbReference type="PROSITE" id="PS51918">
    <property type="entry name" value="RADICAL_SAM"/>
    <property type="match status" value="1"/>
</dbReference>
<dbReference type="Proteomes" id="UP000002019">
    <property type="component" value="Chromosome"/>
</dbReference>
<keyword evidence="7" id="KW-0411">Iron-sulfur</keyword>
<dbReference type="Pfam" id="PF13186">
    <property type="entry name" value="SPASM"/>
    <property type="match status" value="1"/>
</dbReference>
<dbReference type="OrthoDB" id="9810775at2"/>
<dbReference type="SUPFAM" id="SSF102114">
    <property type="entry name" value="Radical SAM enzymes"/>
    <property type="match status" value="1"/>
</dbReference>
<dbReference type="PANTHER" id="PTHR11228">
    <property type="entry name" value="RADICAL SAM DOMAIN PROTEIN"/>
    <property type="match status" value="1"/>
</dbReference>
<dbReference type="GO" id="GO:0016491">
    <property type="term" value="F:oxidoreductase activity"/>
    <property type="evidence" value="ECO:0007669"/>
    <property type="project" value="UniProtKB-KW"/>
</dbReference>
<dbReference type="STRING" id="459349.CLOAM0012"/>
<dbReference type="Pfam" id="PF04055">
    <property type="entry name" value="Radical_SAM"/>
    <property type="match status" value="1"/>
</dbReference>
<evidence type="ECO:0000256" key="4">
    <source>
        <dbReference type="ARBA" id="ARBA00022723"/>
    </source>
</evidence>
<dbReference type="EMBL" id="CU466930">
    <property type="protein sequence ID" value="CAO79930.1"/>
    <property type="molecule type" value="Genomic_DNA"/>
</dbReference>
<dbReference type="AlphaFoldDB" id="B0VIE1"/>
<feature type="domain" description="Radical SAM core" evidence="8">
    <location>
        <begin position="53"/>
        <end position="271"/>
    </location>
</feature>
<protein>
    <recommendedName>
        <fullName evidence="8">Radical SAM core domain-containing protein</fullName>
    </recommendedName>
</protein>
<keyword evidence="4" id="KW-0479">Metal-binding</keyword>
<dbReference type="InterPro" id="IPR013785">
    <property type="entry name" value="Aldolase_TIM"/>
</dbReference>
<evidence type="ECO:0000259" key="8">
    <source>
        <dbReference type="PROSITE" id="PS51918"/>
    </source>
</evidence>
<dbReference type="InterPro" id="IPR034391">
    <property type="entry name" value="AdoMet-like_SPASM_containing"/>
</dbReference>
<dbReference type="InterPro" id="IPR023885">
    <property type="entry name" value="4Fe4S-binding_SPASM_dom"/>
</dbReference>
<dbReference type="PROSITE" id="PS01305">
    <property type="entry name" value="MOAA_NIFB_PQQE"/>
    <property type="match status" value="1"/>
</dbReference>
<dbReference type="PANTHER" id="PTHR11228:SF7">
    <property type="entry name" value="PQQA PEPTIDE CYCLASE"/>
    <property type="match status" value="1"/>
</dbReference>
<keyword evidence="6" id="KW-0408">Iron</keyword>
<dbReference type="eggNOG" id="COG0535">
    <property type="taxonomic scope" value="Bacteria"/>
</dbReference>
<dbReference type="Gene3D" id="3.20.20.70">
    <property type="entry name" value="Aldolase class I"/>
    <property type="match status" value="1"/>
</dbReference>
<evidence type="ECO:0000256" key="2">
    <source>
        <dbReference type="ARBA" id="ARBA00022485"/>
    </source>
</evidence>